<proteinExistence type="predicted"/>
<dbReference type="Proteomes" id="UP000663832">
    <property type="component" value="Unassembled WGS sequence"/>
</dbReference>
<dbReference type="OrthoDB" id="420380at2759"/>
<evidence type="ECO:0000313" key="1">
    <source>
        <dbReference type="EMBL" id="CAF0775069.1"/>
    </source>
</evidence>
<name>A0A813R2T5_9BILA</name>
<evidence type="ECO:0000313" key="3">
    <source>
        <dbReference type="Proteomes" id="UP000663832"/>
    </source>
</evidence>
<dbReference type="EMBL" id="CAJNOI010000009">
    <property type="protein sequence ID" value="CAF0775069.1"/>
    <property type="molecule type" value="Genomic_DNA"/>
</dbReference>
<keyword evidence="3" id="KW-1185">Reference proteome</keyword>
<reference evidence="1" key="1">
    <citation type="submission" date="2021-02" db="EMBL/GenBank/DDBJ databases">
        <authorList>
            <person name="Nowell W R."/>
        </authorList>
    </citation>
    <scope>NUCLEOTIDE SEQUENCE</scope>
</reference>
<dbReference type="AlphaFoldDB" id="A0A813R2T5"/>
<sequence>MNTNNKQNLKLLSTVSQMKNSKINNARLDGYFQEREVYEKLCRQNGTQLMAISMVLVTRNTQHSPNRLKLSELVGWLRNEDTSVISRLSRLIEGVTNMRNRIATWLTYLSDVEQGNATVFPVVDDHLK</sequence>
<dbReference type="Proteomes" id="UP000663877">
    <property type="component" value="Unassembled WGS sequence"/>
</dbReference>
<dbReference type="EMBL" id="CAJNOM010000343">
    <property type="protein sequence ID" value="CAF1375983.1"/>
    <property type="molecule type" value="Genomic_DNA"/>
</dbReference>
<evidence type="ECO:0000313" key="4">
    <source>
        <dbReference type="Proteomes" id="UP000663877"/>
    </source>
</evidence>
<organism evidence="1 4">
    <name type="scientific">Adineta steineri</name>
    <dbReference type="NCBI Taxonomy" id="433720"/>
    <lineage>
        <taxon>Eukaryota</taxon>
        <taxon>Metazoa</taxon>
        <taxon>Spiralia</taxon>
        <taxon>Gnathifera</taxon>
        <taxon>Rotifera</taxon>
        <taxon>Eurotatoria</taxon>
        <taxon>Bdelloidea</taxon>
        <taxon>Adinetida</taxon>
        <taxon>Adinetidae</taxon>
        <taxon>Adineta</taxon>
    </lineage>
</organism>
<gene>
    <name evidence="1" type="ORF">BJG266_LOCUS3793</name>
    <name evidence="2" type="ORF">QVE165_LOCUS35378</name>
</gene>
<protein>
    <submittedName>
        <fullName evidence="1">Uncharacterized protein</fullName>
    </submittedName>
</protein>
<comment type="caution">
    <text evidence="1">The sequence shown here is derived from an EMBL/GenBank/DDBJ whole genome shotgun (WGS) entry which is preliminary data.</text>
</comment>
<evidence type="ECO:0000313" key="2">
    <source>
        <dbReference type="EMBL" id="CAF1375983.1"/>
    </source>
</evidence>
<accession>A0A813R2T5</accession>